<dbReference type="AlphaFoldDB" id="A0A8I0KNU1"/>
<proteinExistence type="predicted"/>
<dbReference type="EMBL" id="JACRUO010000001">
    <property type="protein sequence ID" value="MBD3689646.1"/>
    <property type="molecule type" value="Genomic_DNA"/>
</dbReference>
<dbReference type="Pfam" id="PF19843">
    <property type="entry name" value="DUF6318"/>
    <property type="match status" value="1"/>
</dbReference>
<dbReference type="InterPro" id="IPR046281">
    <property type="entry name" value="DUF6318"/>
</dbReference>
<comment type="caution">
    <text evidence="2">The sequence shown here is derived from an EMBL/GenBank/DDBJ whole genome shotgun (WGS) entry which is preliminary data.</text>
</comment>
<feature type="domain" description="DUF6318" evidence="1">
    <location>
        <begin position="7"/>
        <end position="140"/>
    </location>
</feature>
<protein>
    <recommendedName>
        <fullName evidence="1">DUF6318 domain-containing protein</fullName>
    </recommendedName>
</protein>
<evidence type="ECO:0000313" key="3">
    <source>
        <dbReference type="Proteomes" id="UP000627538"/>
    </source>
</evidence>
<dbReference type="Proteomes" id="UP000627538">
    <property type="component" value="Unassembled WGS sequence"/>
</dbReference>
<sequence>MWPYERPTLSPDAERSDDAGACAVAEYFLASLPYDAAHGRHTTIDRYAPDCATCQEFADETDNERRNGGWTRGDYAKVTGRSIIGPQDGDDESIVYCTFDIQTDECQTWDGVSNSIKHYSSGSGYVVFQMRHTDHGWHVEEWGSHIDREVS</sequence>
<dbReference type="RefSeq" id="WP_191071678.1">
    <property type="nucleotide sequence ID" value="NZ_CP060506.1"/>
</dbReference>
<name>A0A8I0KNU1_9ACTO</name>
<keyword evidence="3" id="KW-1185">Reference proteome</keyword>
<reference evidence="2 3" key="1">
    <citation type="submission" date="2020-08" db="EMBL/GenBank/DDBJ databases">
        <title>Winkia gen. nov., sp. nov., isolated from faeces of the Anser albifrons in China.</title>
        <authorList>
            <person name="Liu Q."/>
        </authorList>
    </citation>
    <scope>NUCLEOTIDE SEQUENCE [LARGE SCALE GENOMIC DNA]</scope>
    <source>
        <strain evidence="2 3">C62</strain>
    </source>
</reference>
<organism evidence="2 3">
    <name type="scientific">Nanchangia anserum</name>
    <dbReference type="NCBI Taxonomy" id="2692125"/>
    <lineage>
        <taxon>Bacteria</taxon>
        <taxon>Bacillati</taxon>
        <taxon>Actinomycetota</taxon>
        <taxon>Actinomycetes</taxon>
        <taxon>Actinomycetales</taxon>
        <taxon>Actinomycetaceae</taxon>
        <taxon>Nanchangia</taxon>
    </lineage>
</organism>
<gene>
    <name evidence="2" type="ORF">H8R10_05320</name>
</gene>
<evidence type="ECO:0000259" key="1">
    <source>
        <dbReference type="Pfam" id="PF19843"/>
    </source>
</evidence>
<accession>A0A8I0KNU1</accession>
<evidence type="ECO:0000313" key="2">
    <source>
        <dbReference type="EMBL" id="MBD3689646.1"/>
    </source>
</evidence>